<evidence type="ECO:0000313" key="2">
    <source>
        <dbReference type="EMBL" id="PWR18102.1"/>
    </source>
</evidence>
<dbReference type="InterPro" id="IPR001853">
    <property type="entry name" value="DSBA-like_thioredoxin_dom"/>
</dbReference>
<keyword evidence="2" id="KW-0413">Isomerase</keyword>
<dbReference type="AlphaFoldDB" id="A0A317DUM8"/>
<dbReference type="EMBL" id="QGLF01000007">
    <property type="protein sequence ID" value="PWR18102.1"/>
    <property type="molecule type" value="Genomic_DNA"/>
</dbReference>
<comment type="caution">
    <text evidence="2">The sequence shown here is derived from an EMBL/GenBank/DDBJ whole genome shotgun (WGS) entry which is preliminary data.</text>
</comment>
<proteinExistence type="predicted"/>
<dbReference type="Proteomes" id="UP000246077">
    <property type="component" value="Unassembled WGS sequence"/>
</dbReference>
<keyword evidence="3" id="KW-1185">Reference proteome</keyword>
<evidence type="ECO:0000259" key="1">
    <source>
        <dbReference type="Pfam" id="PF01323"/>
    </source>
</evidence>
<dbReference type="SUPFAM" id="SSF52833">
    <property type="entry name" value="Thioredoxin-like"/>
    <property type="match status" value="2"/>
</dbReference>
<organism evidence="2 3">
    <name type="scientific">Zavarzinia compransoris</name>
    <dbReference type="NCBI Taxonomy" id="1264899"/>
    <lineage>
        <taxon>Bacteria</taxon>
        <taxon>Pseudomonadati</taxon>
        <taxon>Pseudomonadota</taxon>
        <taxon>Alphaproteobacteria</taxon>
        <taxon>Rhodospirillales</taxon>
        <taxon>Zavarziniaceae</taxon>
        <taxon>Zavarzinia</taxon>
    </lineage>
</organism>
<sequence length="413" mass="44330">MTSERLAARRRRWHEVGRRLRGRPHVVHYFHDLADPYSLLAALALPALAGRRGVVVEAHLVPPPPDWAAPERALLDAHARRDAAVLARHCGLNVPAFDRAMAPAALALGQSRLAEALARGTFIETAAAITAAAWRGETGAPAADAASLLAAGAALRDRLGHYLGATFHYAGEWYWGLDRLHYLERRLDALGAPGEGPSPRHPRPVLRLDPALADRLAGRELDLFFSFRSPYSYIVLPRAFALADHYGATLNLRFILPMVMRGLPVPLSKRLYIVRDTKREAGAEGLPFGRIADPLGVPVERGLAVLHHALGLGGGQGRAFALSFLQGAFAEGIDAGGDAGLALMAARAGLDAKAALAAPRDEGWRAVAEANRQAMAGLGLWGVPSLRFGATAAWGQDRLWLIEETMIAAAERV</sequence>
<dbReference type="Pfam" id="PF01323">
    <property type="entry name" value="DSBA"/>
    <property type="match status" value="1"/>
</dbReference>
<name>A0A317DUM8_9PROT</name>
<dbReference type="GO" id="GO:0016853">
    <property type="term" value="F:isomerase activity"/>
    <property type="evidence" value="ECO:0007669"/>
    <property type="project" value="UniProtKB-KW"/>
</dbReference>
<gene>
    <name evidence="2" type="ORF">DKG75_21340</name>
</gene>
<dbReference type="Gene3D" id="3.40.30.10">
    <property type="entry name" value="Glutaredoxin"/>
    <property type="match status" value="1"/>
</dbReference>
<feature type="domain" description="DSBA-like thioredoxin" evidence="1">
    <location>
        <begin position="221"/>
        <end position="404"/>
    </location>
</feature>
<dbReference type="OrthoDB" id="5244108at2"/>
<protein>
    <submittedName>
        <fullName evidence="2">2-hydroxychromene-2-carboxylate isomerase</fullName>
    </submittedName>
</protein>
<dbReference type="InterPro" id="IPR036249">
    <property type="entry name" value="Thioredoxin-like_sf"/>
</dbReference>
<accession>A0A317DUM8</accession>
<reference evidence="3" key="1">
    <citation type="submission" date="2018-05" db="EMBL/GenBank/DDBJ databases">
        <title>Zavarzinia sp. HR-AS.</title>
        <authorList>
            <person name="Lee Y."/>
            <person name="Jeon C.O."/>
        </authorList>
    </citation>
    <scope>NUCLEOTIDE SEQUENCE [LARGE SCALE GENOMIC DNA]</scope>
    <source>
        <strain evidence="3">DSM 1231</strain>
    </source>
</reference>
<evidence type="ECO:0000313" key="3">
    <source>
        <dbReference type="Proteomes" id="UP000246077"/>
    </source>
</evidence>
<dbReference type="GO" id="GO:0016491">
    <property type="term" value="F:oxidoreductase activity"/>
    <property type="evidence" value="ECO:0007669"/>
    <property type="project" value="InterPro"/>
</dbReference>